<accession>A0ABQ6VCA0</accession>
<sequence>MVFYLLVTTMALYAVQQFQASDTAGGFASSSFVVGATFARMFSGYIVDAMGHKRTLLFSLVAVAISCALYFLAQSLPLLIVVRILHGVSYAVASTAIMAVAQSLIPSSRRAEGTGYFTLGVTLATALGPATGLALSQHVGYSAIFVTVLSLSVVALGLGLLLKLPEPGDAQAGHGPASGNADNSTPRKRFSLASVIHPKVAPIGSFMLLVGVAYAGVITYLNAYSEANGLMTGASLFFLAYAGVSLVMRFILGRVQDARGDNVVIYMALVSFVAGLALLACVSTDWQVVVAGALVGLGYGSLMPAVQAISVRLVDVREMGAGISTMFLLMDVGVGFGPLLLGLVVTQLGFSPMYWLLAGLTVVAAGVYFAVHGRKPVARADYFEESEIASRVTVAPRAGAADSIDPLETDAEPRTP</sequence>
<dbReference type="Gene3D" id="1.20.1250.20">
    <property type="entry name" value="MFS general substrate transporter like domains"/>
    <property type="match status" value="1"/>
</dbReference>
<organism evidence="8 9">
    <name type="scientific">Corynebacterium zhongnanshanii</name>
    <dbReference type="NCBI Taxonomy" id="2768834"/>
    <lineage>
        <taxon>Bacteria</taxon>
        <taxon>Bacillati</taxon>
        <taxon>Actinomycetota</taxon>
        <taxon>Actinomycetes</taxon>
        <taxon>Mycobacteriales</taxon>
        <taxon>Corynebacteriaceae</taxon>
        <taxon>Corynebacterium</taxon>
    </lineage>
</organism>
<feature type="domain" description="Major facilitator superfamily (MFS) profile" evidence="7">
    <location>
        <begin position="1"/>
        <end position="376"/>
    </location>
</feature>
<dbReference type="InterPro" id="IPR036259">
    <property type="entry name" value="MFS_trans_sf"/>
</dbReference>
<dbReference type="Proteomes" id="UP000436181">
    <property type="component" value="Unassembled WGS sequence"/>
</dbReference>
<feature type="transmembrane region" description="Helical" evidence="5">
    <location>
        <begin position="229"/>
        <end position="251"/>
    </location>
</feature>
<keyword evidence="6" id="KW-0732">Signal</keyword>
<evidence type="ECO:0000256" key="2">
    <source>
        <dbReference type="ARBA" id="ARBA00022692"/>
    </source>
</evidence>
<name>A0ABQ6VCA0_9CORY</name>
<feature type="transmembrane region" description="Helical" evidence="5">
    <location>
        <begin position="141"/>
        <end position="162"/>
    </location>
</feature>
<reference evidence="8 9" key="1">
    <citation type="submission" date="2019-10" db="EMBL/GenBank/DDBJ databases">
        <title>Corynebacterium sp novel species isolated from the respiratory tract of Marmot.</title>
        <authorList>
            <person name="Zhang G."/>
        </authorList>
    </citation>
    <scope>NUCLEOTIDE SEQUENCE [LARGE SCALE GENOMIC DNA]</scope>
    <source>
        <strain evidence="8 9">336</strain>
    </source>
</reference>
<evidence type="ECO:0000256" key="3">
    <source>
        <dbReference type="ARBA" id="ARBA00022989"/>
    </source>
</evidence>
<keyword evidence="2 5" id="KW-0812">Transmembrane</keyword>
<dbReference type="SUPFAM" id="SSF103473">
    <property type="entry name" value="MFS general substrate transporter"/>
    <property type="match status" value="1"/>
</dbReference>
<feature type="transmembrane region" description="Helical" evidence="5">
    <location>
        <begin position="263"/>
        <end position="280"/>
    </location>
</feature>
<evidence type="ECO:0000256" key="1">
    <source>
        <dbReference type="ARBA" id="ARBA00004651"/>
    </source>
</evidence>
<dbReference type="PANTHER" id="PTHR23531">
    <property type="entry name" value="QUINOLENE RESISTANCE PROTEIN NORA"/>
    <property type="match status" value="1"/>
</dbReference>
<feature type="transmembrane region" description="Helical" evidence="5">
    <location>
        <begin position="79"/>
        <end position="101"/>
    </location>
</feature>
<gene>
    <name evidence="8" type="ORF">F8377_09720</name>
</gene>
<dbReference type="Pfam" id="PF07690">
    <property type="entry name" value="MFS_1"/>
    <property type="match status" value="1"/>
</dbReference>
<feature type="signal peptide" evidence="6">
    <location>
        <begin position="1"/>
        <end position="20"/>
    </location>
</feature>
<feature type="transmembrane region" description="Helical" evidence="5">
    <location>
        <begin position="113"/>
        <end position="135"/>
    </location>
</feature>
<feature type="transmembrane region" description="Helical" evidence="5">
    <location>
        <begin position="352"/>
        <end position="371"/>
    </location>
</feature>
<dbReference type="InterPro" id="IPR052714">
    <property type="entry name" value="MFS_Exporter"/>
</dbReference>
<protein>
    <submittedName>
        <fullName evidence="8">MFS transporter</fullName>
    </submittedName>
</protein>
<feature type="transmembrane region" description="Helical" evidence="5">
    <location>
        <begin position="30"/>
        <end position="48"/>
    </location>
</feature>
<dbReference type="PROSITE" id="PS50850">
    <property type="entry name" value="MFS"/>
    <property type="match status" value="1"/>
</dbReference>
<feature type="transmembrane region" description="Helical" evidence="5">
    <location>
        <begin position="327"/>
        <end position="346"/>
    </location>
</feature>
<evidence type="ECO:0000256" key="6">
    <source>
        <dbReference type="SAM" id="SignalP"/>
    </source>
</evidence>
<evidence type="ECO:0000259" key="7">
    <source>
        <dbReference type="PROSITE" id="PS50850"/>
    </source>
</evidence>
<evidence type="ECO:0000313" key="8">
    <source>
        <dbReference type="EMBL" id="KAB3519294.1"/>
    </source>
</evidence>
<dbReference type="InterPro" id="IPR020846">
    <property type="entry name" value="MFS_dom"/>
</dbReference>
<keyword evidence="3 5" id="KW-1133">Transmembrane helix</keyword>
<feature type="transmembrane region" description="Helical" evidence="5">
    <location>
        <begin position="200"/>
        <end position="223"/>
    </location>
</feature>
<keyword evidence="4 5" id="KW-0472">Membrane</keyword>
<evidence type="ECO:0000313" key="9">
    <source>
        <dbReference type="Proteomes" id="UP000436181"/>
    </source>
</evidence>
<proteinExistence type="predicted"/>
<feature type="chain" id="PRO_5046063888" evidence="6">
    <location>
        <begin position="21"/>
        <end position="416"/>
    </location>
</feature>
<comment type="subcellular location">
    <subcellularLocation>
        <location evidence="1">Cell membrane</location>
        <topology evidence="1">Multi-pass membrane protein</topology>
    </subcellularLocation>
</comment>
<comment type="caution">
    <text evidence="8">The sequence shown here is derived from an EMBL/GenBank/DDBJ whole genome shotgun (WGS) entry which is preliminary data.</text>
</comment>
<dbReference type="InterPro" id="IPR011701">
    <property type="entry name" value="MFS"/>
</dbReference>
<keyword evidence="9" id="KW-1185">Reference proteome</keyword>
<feature type="transmembrane region" description="Helical" evidence="5">
    <location>
        <begin position="55"/>
        <end position="73"/>
    </location>
</feature>
<dbReference type="EMBL" id="WBZJ01000004">
    <property type="protein sequence ID" value="KAB3519294.1"/>
    <property type="molecule type" value="Genomic_DNA"/>
</dbReference>
<feature type="transmembrane region" description="Helical" evidence="5">
    <location>
        <begin position="286"/>
        <end position="306"/>
    </location>
</feature>
<dbReference type="PANTHER" id="PTHR23531:SF1">
    <property type="entry name" value="QUINOLENE RESISTANCE PROTEIN NORA"/>
    <property type="match status" value="1"/>
</dbReference>
<dbReference type="CDD" id="cd17489">
    <property type="entry name" value="MFS_YfcJ_like"/>
    <property type="match status" value="1"/>
</dbReference>
<evidence type="ECO:0000256" key="4">
    <source>
        <dbReference type="ARBA" id="ARBA00023136"/>
    </source>
</evidence>
<evidence type="ECO:0000256" key="5">
    <source>
        <dbReference type="SAM" id="Phobius"/>
    </source>
</evidence>